<dbReference type="PANTHER" id="PTHR11562">
    <property type="entry name" value="CATION EFFLUX PROTEIN/ ZINC TRANSPORTER"/>
    <property type="match status" value="1"/>
</dbReference>
<accession>L0WDD4</accession>
<dbReference type="AlphaFoldDB" id="L0WDD4"/>
<keyword evidence="5 6" id="KW-0472">Membrane</keyword>
<name>L0WDD4_9GAMM</name>
<feature type="domain" description="Cation efflux protein transmembrane" evidence="7">
    <location>
        <begin position="23"/>
        <end position="195"/>
    </location>
</feature>
<comment type="subcellular location">
    <subcellularLocation>
        <location evidence="1">Membrane</location>
        <topology evidence="1">Multi-pass membrane protein</topology>
    </subcellularLocation>
</comment>
<evidence type="ECO:0000313" key="8">
    <source>
        <dbReference type="EMBL" id="EKF74783.1"/>
    </source>
</evidence>
<dbReference type="Gene3D" id="1.20.1510.10">
    <property type="entry name" value="Cation efflux protein transmembrane domain"/>
    <property type="match status" value="1"/>
</dbReference>
<keyword evidence="3" id="KW-0864">Zinc transport</keyword>
<keyword evidence="3" id="KW-0862">Zinc</keyword>
<evidence type="ECO:0000256" key="2">
    <source>
        <dbReference type="ARBA" id="ARBA00022692"/>
    </source>
</evidence>
<evidence type="ECO:0000256" key="5">
    <source>
        <dbReference type="ARBA" id="ARBA00023136"/>
    </source>
</evidence>
<dbReference type="PANTHER" id="PTHR11562:SF17">
    <property type="entry name" value="RE54080P-RELATED"/>
    <property type="match status" value="1"/>
</dbReference>
<proteinExistence type="predicted"/>
<dbReference type="GO" id="GO:0005385">
    <property type="term" value="F:zinc ion transmembrane transporter activity"/>
    <property type="evidence" value="ECO:0007669"/>
    <property type="project" value="TreeGrafter"/>
</dbReference>
<feature type="transmembrane region" description="Helical" evidence="6">
    <location>
        <begin position="107"/>
        <end position="130"/>
    </location>
</feature>
<evidence type="ECO:0000256" key="6">
    <source>
        <dbReference type="SAM" id="Phobius"/>
    </source>
</evidence>
<organism evidence="8 9">
    <name type="scientific">Alcanivorax hongdengensis A-11-3</name>
    <dbReference type="NCBI Taxonomy" id="1177179"/>
    <lineage>
        <taxon>Bacteria</taxon>
        <taxon>Pseudomonadati</taxon>
        <taxon>Pseudomonadota</taxon>
        <taxon>Gammaproteobacteria</taxon>
        <taxon>Oceanospirillales</taxon>
        <taxon>Alcanivoracaceae</taxon>
        <taxon>Alcanivorax</taxon>
    </lineage>
</organism>
<keyword evidence="9" id="KW-1185">Reference proteome</keyword>
<dbReference type="InterPro" id="IPR027469">
    <property type="entry name" value="Cation_efflux_TMD_sf"/>
</dbReference>
<dbReference type="GO" id="GO:0005886">
    <property type="term" value="C:plasma membrane"/>
    <property type="evidence" value="ECO:0007669"/>
    <property type="project" value="TreeGrafter"/>
</dbReference>
<dbReference type="RefSeq" id="WP_008928613.1">
    <property type="nucleotide sequence ID" value="NZ_AMRJ01000008.1"/>
</dbReference>
<evidence type="ECO:0000256" key="4">
    <source>
        <dbReference type="ARBA" id="ARBA00022989"/>
    </source>
</evidence>
<evidence type="ECO:0000256" key="1">
    <source>
        <dbReference type="ARBA" id="ARBA00004141"/>
    </source>
</evidence>
<dbReference type="EMBL" id="AMRJ01000008">
    <property type="protein sequence ID" value="EKF74783.1"/>
    <property type="molecule type" value="Genomic_DNA"/>
</dbReference>
<protein>
    <submittedName>
        <fullName evidence="8">CDF family cobalt/cadmium/zinc transporter</fullName>
    </submittedName>
</protein>
<feature type="transmembrane region" description="Helical" evidence="6">
    <location>
        <begin position="173"/>
        <end position="191"/>
    </location>
</feature>
<keyword evidence="4 6" id="KW-1133">Transmembrane helix</keyword>
<sequence>MACCEPELKESAPPSYRRALVGVLLINLLMFVVEISVGWLSGSRALRADALDFLGDTATYGLTLWALGQSQAWRLRAARIKGGSLLVMGLLVLADSVRAVLGDAVPPGPLISGIGALALVANLTSLGLLVRYRHGDANIRSVWLCSRNDAVANLAVIAAGALVLVSGSRWPDVLVAFAIAGLFTHSAVAILRQARREQPATSSCCGGQ</sequence>
<feature type="transmembrane region" description="Helical" evidence="6">
    <location>
        <begin position="19"/>
        <end position="40"/>
    </location>
</feature>
<comment type="caution">
    <text evidence="8">The sequence shown here is derived from an EMBL/GenBank/DDBJ whole genome shotgun (WGS) entry which is preliminary data.</text>
</comment>
<gene>
    <name evidence="8" type="ORF">A11A3_07163</name>
</gene>
<keyword evidence="2 6" id="KW-0812">Transmembrane</keyword>
<dbReference type="InterPro" id="IPR050681">
    <property type="entry name" value="CDF/SLC30A"/>
</dbReference>
<dbReference type="eggNOG" id="COG1230">
    <property type="taxonomic scope" value="Bacteria"/>
</dbReference>
<keyword evidence="3" id="KW-0406">Ion transport</keyword>
<dbReference type="SUPFAM" id="SSF161111">
    <property type="entry name" value="Cation efflux protein transmembrane domain-like"/>
    <property type="match status" value="1"/>
</dbReference>
<dbReference type="PATRIC" id="fig|1177179.3.peg.1439"/>
<evidence type="ECO:0000313" key="9">
    <source>
        <dbReference type="Proteomes" id="UP000010164"/>
    </source>
</evidence>
<evidence type="ECO:0000256" key="3">
    <source>
        <dbReference type="ARBA" id="ARBA00022906"/>
    </source>
</evidence>
<dbReference type="Proteomes" id="UP000010164">
    <property type="component" value="Unassembled WGS sequence"/>
</dbReference>
<dbReference type="STRING" id="1177179.A11A3_07163"/>
<feature type="transmembrane region" description="Helical" evidence="6">
    <location>
        <begin position="150"/>
        <end position="167"/>
    </location>
</feature>
<reference evidence="8 9" key="1">
    <citation type="journal article" date="2012" name="J. Bacteriol.">
        <title>Genome Sequence of the Alkane-Degrading Bacterium Alcanivorax hongdengensis Type Strain A-11-3.</title>
        <authorList>
            <person name="Lai Q."/>
            <person name="Shao Z."/>
        </authorList>
    </citation>
    <scope>NUCLEOTIDE SEQUENCE [LARGE SCALE GENOMIC DNA]</scope>
    <source>
        <strain evidence="8 9">A-11-3</strain>
    </source>
</reference>
<dbReference type="OrthoDB" id="9799649at2"/>
<evidence type="ECO:0000259" key="7">
    <source>
        <dbReference type="Pfam" id="PF01545"/>
    </source>
</evidence>
<keyword evidence="3" id="KW-0813">Transport</keyword>
<dbReference type="InterPro" id="IPR058533">
    <property type="entry name" value="Cation_efflux_TM"/>
</dbReference>
<feature type="transmembrane region" description="Helical" evidence="6">
    <location>
        <begin position="83"/>
        <end position="101"/>
    </location>
</feature>
<dbReference type="Pfam" id="PF01545">
    <property type="entry name" value="Cation_efflux"/>
    <property type="match status" value="1"/>
</dbReference>